<evidence type="ECO:0000259" key="3">
    <source>
        <dbReference type="PROSITE" id="PS51186"/>
    </source>
</evidence>
<keyword evidence="2" id="KW-0012">Acyltransferase</keyword>
<evidence type="ECO:0000256" key="2">
    <source>
        <dbReference type="ARBA" id="ARBA00023315"/>
    </source>
</evidence>
<name>A0A2W2EEP5_9ACTN</name>
<dbReference type="InterPro" id="IPR000182">
    <property type="entry name" value="GNAT_dom"/>
</dbReference>
<protein>
    <submittedName>
        <fullName evidence="4">GNAT family N-acetyltransferase</fullName>
    </submittedName>
</protein>
<accession>A0A2W2EEP5</accession>
<dbReference type="InterPro" id="IPR050832">
    <property type="entry name" value="Bact_Acetyltransf"/>
</dbReference>
<gene>
    <name evidence="4" type="ORF">C1J01_39920</name>
</gene>
<sequence length="195" mass="20451">MEQRLGLLAVVLRRVEEGQRAEGGAGVNEVRIRPGGPADTAAVLAMFDSAVAWLAAAGRTGQWGSDPFTGNPKRTSQVAAWAAGGGLRVAEVGGEPAACIVVGAAHDYVPAATEPELYVQGLVTDRRFAGHGAGRALLDWAAGEARERDAGLLRVDCYAGGDGRLVAYYESCGFTRVAPFTVGEWPGMLLQRRLT</sequence>
<dbReference type="Proteomes" id="UP000249304">
    <property type="component" value="Unassembled WGS sequence"/>
</dbReference>
<organism evidence="4 5">
    <name type="scientific">Nonomuraea aridisoli</name>
    <dbReference type="NCBI Taxonomy" id="2070368"/>
    <lineage>
        <taxon>Bacteria</taxon>
        <taxon>Bacillati</taxon>
        <taxon>Actinomycetota</taxon>
        <taxon>Actinomycetes</taxon>
        <taxon>Streptosporangiales</taxon>
        <taxon>Streptosporangiaceae</taxon>
        <taxon>Nonomuraea</taxon>
    </lineage>
</organism>
<evidence type="ECO:0000256" key="1">
    <source>
        <dbReference type="ARBA" id="ARBA00022679"/>
    </source>
</evidence>
<feature type="domain" description="N-acetyltransferase" evidence="3">
    <location>
        <begin position="30"/>
        <end position="195"/>
    </location>
</feature>
<evidence type="ECO:0000313" key="4">
    <source>
        <dbReference type="EMBL" id="PZG07857.1"/>
    </source>
</evidence>
<evidence type="ECO:0000313" key="5">
    <source>
        <dbReference type="Proteomes" id="UP000249304"/>
    </source>
</evidence>
<proteinExistence type="predicted"/>
<dbReference type="PROSITE" id="PS51186">
    <property type="entry name" value="GNAT"/>
    <property type="match status" value="1"/>
</dbReference>
<dbReference type="EMBL" id="POUD01000281">
    <property type="protein sequence ID" value="PZG07857.1"/>
    <property type="molecule type" value="Genomic_DNA"/>
</dbReference>
<reference evidence="4 5" key="1">
    <citation type="submission" date="2018-01" db="EMBL/GenBank/DDBJ databases">
        <title>Draft genome sequence of Nonomuraea sp. KC333.</title>
        <authorList>
            <person name="Sahin N."/>
            <person name="Saygin H."/>
            <person name="Ay H."/>
        </authorList>
    </citation>
    <scope>NUCLEOTIDE SEQUENCE [LARGE SCALE GENOMIC DNA]</scope>
    <source>
        <strain evidence="4 5">KC333</strain>
    </source>
</reference>
<dbReference type="OrthoDB" id="7011037at2"/>
<dbReference type="GO" id="GO:0016747">
    <property type="term" value="F:acyltransferase activity, transferring groups other than amino-acyl groups"/>
    <property type="evidence" value="ECO:0007669"/>
    <property type="project" value="InterPro"/>
</dbReference>
<dbReference type="Pfam" id="PF00583">
    <property type="entry name" value="Acetyltransf_1"/>
    <property type="match status" value="1"/>
</dbReference>
<keyword evidence="5" id="KW-1185">Reference proteome</keyword>
<dbReference type="SUPFAM" id="SSF55729">
    <property type="entry name" value="Acyl-CoA N-acyltransferases (Nat)"/>
    <property type="match status" value="1"/>
</dbReference>
<dbReference type="CDD" id="cd04301">
    <property type="entry name" value="NAT_SF"/>
    <property type="match status" value="1"/>
</dbReference>
<dbReference type="PANTHER" id="PTHR43877">
    <property type="entry name" value="AMINOALKYLPHOSPHONATE N-ACETYLTRANSFERASE-RELATED-RELATED"/>
    <property type="match status" value="1"/>
</dbReference>
<dbReference type="Gene3D" id="3.40.630.30">
    <property type="match status" value="1"/>
</dbReference>
<dbReference type="AlphaFoldDB" id="A0A2W2EEP5"/>
<keyword evidence="1 4" id="KW-0808">Transferase</keyword>
<comment type="caution">
    <text evidence="4">The sequence shown here is derived from an EMBL/GenBank/DDBJ whole genome shotgun (WGS) entry which is preliminary data.</text>
</comment>
<dbReference type="InterPro" id="IPR016181">
    <property type="entry name" value="Acyl_CoA_acyltransferase"/>
</dbReference>